<gene>
    <name evidence="2" type="ORF">TELCIR_24323</name>
</gene>
<organism evidence="2 3">
    <name type="scientific">Teladorsagia circumcincta</name>
    <name type="common">Brown stomach worm</name>
    <name type="synonym">Ostertagia circumcincta</name>
    <dbReference type="NCBI Taxonomy" id="45464"/>
    <lineage>
        <taxon>Eukaryota</taxon>
        <taxon>Metazoa</taxon>
        <taxon>Ecdysozoa</taxon>
        <taxon>Nematoda</taxon>
        <taxon>Chromadorea</taxon>
        <taxon>Rhabditida</taxon>
        <taxon>Rhabditina</taxon>
        <taxon>Rhabditomorpha</taxon>
        <taxon>Strongyloidea</taxon>
        <taxon>Trichostrongylidae</taxon>
        <taxon>Teladorsagia</taxon>
    </lineage>
</organism>
<name>A0A2G9T8M6_TELCI</name>
<evidence type="ECO:0000313" key="3">
    <source>
        <dbReference type="Proteomes" id="UP000230423"/>
    </source>
</evidence>
<proteinExistence type="predicted"/>
<feature type="region of interest" description="Disordered" evidence="1">
    <location>
        <begin position="1"/>
        <end position="27"/>
    </location>
</feature>
<dbReference type="OrthoDB" id="5810541at2759"/>
<reference evidence="2 3" key="1">
    <citation type="submission" date="2015-09" db="EMBL/GenBank/DDBJ databases">
        <title>Draft genome of the parasitic nematode Teladorsagia circumcincta isolate WARC Sus (inbred).</title>
        <authorList>
            <person name="Mitreva M."/>
        </authorList>
    </citation>
    <scope>NUCLEOTIDE SEQUENCE [LARGE SCALE GENOMIC DNA]</scope>
    <source>
        <strain evidence="2 3">S</strain>
    </source>
</reference>
<evidence type="ECO:0000256" key="1">
    <source>
        <dbReference type="SAM" id="MobiDB-lite"/>
    </source>
</evidence>
<dbReference type="Gene3D" id="3.30.420.10">
    <property type="entry name" value="Ribonuclease H-like superfamily/Ribonuclease H"/>
    <property type="match status" value="1"/>
</dbReference>
<dbReference type="AlphaFoldDB" id="A0A2G9T8M6"/>
<keyword evidence="3" id="KW-1185">Reference proteome</keyword>
<feature type="non-terminal residue" evidence="2">
    <location>
        <position position="1"/>
    </location>
</feature>
<dbReference type="InterPro" id="IPR036397">
    <property type="entry name" value="RNaseH_sf"/>
</dbReference>
<dbReference type="EMBL" id="KZ398333">
    <property type="protein sequence ID" value="PIO54317.1"/>
    <property type="molecule type" value="Genomic_DNA"/>
</dbReference>
<accession>A0A2G9T8M6</accession>
<feature type="compositionally biased region" description="Basic and acidic residues" evidence="1">
    <location>
        <begin position="1"/>
        <end position="15"/>
    </location>
</feature>
<sequence length="174" mass="20271">EFQDDVFKRSGEDSRTSGLPESEDTQGQRECLLLSSTETLFGLQYQIPYRASATDCGEWQLCGEGAWQLLWQRSWSLHHTEGDMDFKIHFNIMETVISSRTAQSGFILQQDNYPKHKSKLFTKWFHDNVVPLLLWLSRSPDCNPIKDLWDELESQVRDPLAQREQEEFPQLTTA</sequence>
<dbReference type="Proteomes" id="UP000230423">
    <property type="component" value="Unassembled WGS sequence"/>
</dbReference>
<evidence type="ECO:0000313" key="2">
    <source>
        <dbReference type="EMBL" id="PIO54317.1"/>
    </source>
</evidence>
<dbReference type="GO" id="GO:0003676">
    <property type="term" value="F:nucleic acid binding"/>
    <property type="evidence" value="ECO:0007669"/>
    <property type="project" value="InterPro"/>
</dbReference>
<protein>
    <submittedName>
        <fullName evidence="2">Uncharacterized protein</fullName>
    </submittedName>
</protein>